<accession>A0ABT3KKF8</accession>
<name>A0ABT3KKF8_9GAMM</name>
<evidence type="ECO:0000313" key="2">
    <source>
        <dbReference type="EMBL" id="MCW4631029.1"/>
    </source>
</evidence>
<dbReference type="EMBL" id="JAPEUL010000011">
    <property type="protein sequence ID" value="MCW4631029.1"/>
    <property type="molecule type" value="Genomic_DNA"/>
</dbReference>
<feature type="transmembrane region" description="Helical" evidence="1">
    <location>
        <begin position="128"/>
        <end position="148"/>
    </location>
</feature>
<keyword evidence="1" id="KW-0812">Transmembrane</keyword>
<organism evidence="2 3">
    <name type="scientific">Marinomonas rhodophyticola</name>
    <dbReference type="NCBI Taxonomy" id="2992803"/>
    <lineage>
        <taxon>Bacteria</taxon>
        <taxon>Pseudomonadati</taxon>
        <taxon>Pseudomonadota</taxon>
        <taxon>Gammaproteobacteria</taxon>
        <taxon>Oceanospirillales</taxon>
        <taxon>Oceanospirillaceae</taxon>
        <taxon>Marinomonas</taxon>
    </lineage>
</organism>
<keyword evidence="1" id="KW-1133">Transmembrane helix</keyword>
<evidence type="ECO:0008006" key="4">
    <source>
        <dbReference type="Google" id="ProtNLM"/>
    </source>
</evidence>
<sequence length="567" mass="64683">MLFSHDLVLANSGDGLGTIAGIYALQDLVSNGGWSYLFSDMILYQNNGQALANPGPSSQFWKIISYSVGSFFTAETSYDVIAMLGFLSTLLVGYGLFRYIGLNKFIALLLCISFASMDNTIIRAQAHLFGLGVSFAPLLVVWSTLYVARNLHTKSFVLLSLAHAFNINVNEYYGYFGVIFTIGFFIVFILTNYKKIEFLNFLKSIIIAALFFIVAMLVLYPNILTKPIINFLFIKSNGHILNTHVHDWNSFTIYTLKTIFPVFESNIVFFDKLLNRDVFHTDIWEMSYRLGIVIPMLVLVFLYTIFVKDFSLFLQTVKKLCPWFFASLLMFLFTLSPENPFSLVFVTYEIAPMFRVGLRSLLYFNIGMFIILAILLLEIPKLFSKDQGYKGKFLFSSMIVLIVLLVHNDVARFDMFNRFSGLKLDKKEAYASLATEPNGILLEIPFYSPITAPPESNYAYLANRIYHNKPIANQIYYGSNNTIYRDRLDILSKEINNLSIEVLDSLIDNGISYIAVSQKNTDAMEVLLASEKVKLLSKDDFVLIFKVEYPHIFDGINVTEFLHRIMK</sequence>
<dbReference type="Proteomes" id="UP001431181">
    <property type="component" value="Unassembled WGS sequence"/>
</dbReference>
<protein>
    <recommendedName>
        <fullName evidence="4">Glycosyltransferase RgtA/B/C/D-like domain-containing protein</fullName>
    </recommendedName>
</protein>
<feature type="transmembrane region" description="Helical" evidence="1">
    <location>
        <begin position="172"/>
        <end position="193"/>
    </location>
</feature>
<dbReference type="RefSeq" id="WP_265220368.1">
    <property type="nucleotide sequence ID" value="NZ_JAPEUL010000011.1"/>
</dbReference>
<feature type="transmembrane region" description="Helical" evidence="1">
    <location>
        <begin position="320"/>
        <end position="336"/>
    </location>
</feature>
<evidence type="ECO:0000256" key="1">
    <source>
        <dbReference type="SAM" id="Phobius"/>
    </source>
</evidence>
<reference evidence="2" key="1">
    <citation type="submission" date="2022-11" db="EMBL/GenBank/DDBJ databases">
        <title>Marinomonas sp. nov., isolated from marine algae.</title>
        <authorList>
            <person name="Choi D.G."/>
            <person name="Kim J.M."/>
            <person name="Lee J.K."/>
            <person name="Baek J.H."/>
            <person name="Jeon C.O."/>
        </authorList>
    </citation>
    <scope>NUCLEOTIDE SEQUENCE</scope>
    <source>
        <strain evidence="2">KJ51-3</strain>
    </source>
</reference>
<feature type="transmembrane region" description="Helical" evidence="1">
    <location>
        <begin position="205"/>
        <end position="223"/>
    </location>
</feature>
<keyword evidence="1" id="KW-0472">Membrane</keyword>
<gene>
    <name evidence="2" type="ORF">ONZ52_19720</name>
</gene>
<evidence type="ECO:0000313" key="3">
    <source>
        <dbReference type="Proteomes" id="UP001431181"/>
    </source>
</evidence>
<feature type="transmembrane region" description="Helical" evidence="1">
    <location>
        <begin position="356"/>
        <end position="377"/>
    </location>
</feature>
<feature type="transmembrane region" description="Helical" evidence="1">
    <location>
        <begin position="288"/>
        <end position="308"/>
    </location>
</feature>
<feature type="transmembrane region" description="Helical" evidence="1">
    <location>
        <begin position="389"/>
        <end position="407"/>
    </location>
</feature>
<comment type="caution">
    <text evidence="2">The sequence shown here is derived from an EMBL/GenBank/DDBJ whole genome shotgun (WGS) entry which is preliminary data.</text>
</comment>
<proteinExistence type="predicted"/>
<keyword evidence="3" id="KW-1185">Reference proteome</keyword>